<dbReference type="GO" id="GO:0005829">
    <property type="term" value="C:cytosol"/>
    <property type="evidence" value="ECO:0007669"/>
    <property type="project" value="TreeGrafter"/>
</dbReference>
<dbReference type="Proteomes" id="UP001652600">
    <property type="component" value="Chromosome 11"/>
</dbReference>
<dbReference type="KEGG" id="cmo:103497792"/>
<proteinExistence type="predicted"/>
<dbReference type="SMR" id="A0A1S3C775"/>
<sequence length="243" mass="27494">MADTKARAQLAGAMTATDSWLRKHRLIYTGATRHPFILTIRDGTVDLSAFKTWLEQECEFLRSFAAFVGSVLVKAWKESDDRADEEVILGSLAALNDEFAWFKKEALKRDINLSEIVPQKATAGYSRFLESLMRPEVEYTVAITALWAIEAVYHESFAYCLEEGTKTPLELREACERWGSEGFDKYCSTLKKIADRRLEMGSGEVNKKAEVGLLRVLEYEVGFWNMIRPPSHRTAECSSVGGF</sequence>
<dbReference type="GO" id="GO:0006772">
    <property type="term" value="P:thiamine metabolic process"/>
    <property type="evidence" value="ECO:0007669"/>
    <property type="project" value="UniProtKB-ARBA"/>
</dbReference>
<dbReference type="GeneID" id="103497792"/>
<name>A0A1S3C775_CUCME</name>
<dbReference type="OrthoDB" id="37730at2759"/>
<evidence type="ECO:0000313" key="3">
    <source>
        <dbReference type="Proteomes" id="UP001652600"/>
    </source>
</evidence>
<dbReference type="InterPro" id="IPR004305">
    <property type="entry name" value="Thiaminase-2/PQQC"/>
</dbReference>
<reference evidence="2" key="1">
    <citation type="submission" date="2023-03" db="UniProtKB">
        <authorList>
            <consortium name="EnsemblPlants"/>
        </authorList>
    </citation>
    <scope>IDENTIFICATION</scope>
</reference>
<protein>
    <submittedName>
        <fullName evidence="4">Probable bifunctional TENA-E protein isoform X1</fullName>
    </submittedName>
</protein>
<dbReference type="InterPro" id="IPR050967">
    <property type="entry name" value="Thiamine_Salvage_TenA"/>
</dbReference>
<dbReference type="PANTHER" id="PTHR43198">
    <property type="entry name" value="BIFUNCTIONAL TH2 PROTEIN"/>
    <property type="match status" value="1"/>
</dbReference>
<organism evidence="3 4">
    <name type="scientific">Cucumis melo</name>
    <name type="common">Muskmelon</name>
    <dbReference type="NCBI Taxonomy" id="3656"/>
    <lineage>
        <taxon>Eukaryota</taxon>
        <taxon>Viridiplantae</taxon>
        <taxon>Streptophyta</taxon>
        <taxon>Embryophyta</taxon>
        <taxon>Tracheophyta</taxon>
        <taxon>Spermatophyta</taxon>
        <taxon>Magnoliopsida</taxon>
        <taxon>eudicotyledons</taxon>
        <taxon>Gunneridae</taxon>
        <taxon>Pentapetalae</taxon>
        <taxon>rosids</taxon>
        <taxon>fabids</taxon>
        <taxon>Cucurbitales</taxon>
        <taxon>Cucurbitaceae</taxon>
        <taxon>Benincaseae</taxon>
        <taxon>Cucumis</taxon>
    </lineage>
</organism>
<accession>A0A1S3C775</accession>
<dbReference type="InterPro" id="IPR016084">
    <property type="entry name" value="Haem_Oase-like_multi-hlx"/>
</dbReference>
<dbReference type="AlphaFoldDB" id="A0A1S3C775"/>
<dbReference type="Gramene" id="MELO3C021273.2.1">
    <property type="protein sequence ID" value="MELO3C021273.2.1"/>
    <property type="gene ID" value="MELO3C021273.2"/>
</dbReference>
<keyword evidence="3" id="KW-1185">Reference proteome</keyword>
<dbReference type="EnsemblPlants" id="MELO3C021273.2.1">
    <property type="protein sequence ID" value="MELO3C021273.2.1"/>
    <property type="gene ID" value="MELO3C021273.2"/>
</dbReference>
<dbReference type="eggNOG" id="ENOG502QQ9D">
    <property type="taxonomic scope" value="Eukaryota"/>
</dbReference>
<dbReference type="InParanoid" id="A0A1S3C775"/>
<evidence type="ECO:0000313" key="2">
    <source>
        <dbReference type="EnsemblPlants" id="MELO3C021273.2.1"/>
    </source>
</evidence>
<dbReference type="RefSeq" id="XP_008458358.1">
    <property type="nucleotide sequence ID" value="XM_008460136.2"/>
</dbReference>
<evidence type="ECO:0000313" key="4">
    <source>
        <dbReference type="RefSeq" id="XP_008458358.1"/>
    </source>
</evidence>
<dbReference type="PANTHER" id="PTHR43198:SF5">
    <property type="entry name" value="BIFUNCTIONAL TENA-E PROTEIN"/>
    <property type="match status" value="1"/>
</dbReference>
<reference evidence="4" key="2">
    <citation type="submission" date="2025-04" db="UniProtKB">
        <authorList>
            <consortium name="RefSeq"/>
        </authorList>
    </citation>
    <scope>IDENTIFICATION</scope>
</reference>
<feature type="domain" description="Thiaminase-2/PQQC" evidence="1">
    <location>
        <begin position="22"/>
        <end position="227"/>
    </location>
</feature>
<dbReference type="CDD" id="cd19357">
    <property type="entry name" value="TenA_E_At3g16990-like"/>
    <property type="match status" value="1"/>
</dbReference>
<dbReference type="Gene3D" id="1.20.910.10">
    <property type="entry name" value="Heme oxygenase-like"/>
    <property type="match status" value="1"/>
</dbReference>
<dbReference type="SUPFAM" id="SSF48613">
    <property type="entry name" value="Heme oxygenase-like"/>
    <property type="match status" value="1"/>
</dbReference>
<dbReference type="Pfam" id="PF03070">
    <property type="entry name" value="TENA_THI-4"/>
    <property type="match status" value="1"/>
</dbReference>
<evidence type="ECO:0000259" key="1">
    <source>
        <dbReference type="Pfam" id="PF03070"/>
    </source>
</evidence>
<gene>
    <name evidence="4" type="primary">LOC103497792</name>
    <name evidence="2" type="synonym">103497792</name>
</gene>